<sequence>MSTLIKCEFIKIKHSLGLLSLLILALIPILINLARPLMIRQKYTLFDLYFPLFNQYSLFFPLVLMMLTATIFYIEYQNGTYIDWITYGYSKIALVTSKLIVAVILAMVFITIDFTIMTIGLVWWVPMSLHGFIKMAASFWLFSLMAVLINIPLSAIVINMTRNAIVTAIFSIILMIVNAIFMAAPFGYYIPSVFAYRLGLLPIAQSDFYTNTSVALTVGTILASICILILFVMTIGQFSWRQKIES</sequence>
<name>A0A0R1NV28_9LACO</name>
<feature type="transmembrane region" description="Helical" evidence="1">
    <location>
        <begin position="53"/>
        <end position="74"/>
    </location>
</feature>
<dbReference type="Pfam" id="PF12730">
    <property type="entry name" value="ABC2_membrane_4"/>
    <property type="match status" value="1"/>
</dbReference>
<organism evidence="2 3">
    <name type="scientific">Lentilactobacillus kisonensis DSM 19906 = JCM 15041</name>
    <dbReference type="NCBI Taxonomy" id="1423766"/>
    <lineage>
        <taxon>Bacteria</taxon>
        <taxon>Bacillati</taxon>
        <taxon>Bacillota</taxon>
        <taxon>Bacilli</taxon>
        <taxon>Lactobacillales</taxon>
        <taxon>Lactobacillaceae</taxon>
        <taxon>Lentilactobacillus</taxon>
    </lineage>
</organism>
<protein>
    <submittedName>
        <fullName evidence="2">Uncharacterized protein</fullName>
    </submittedName>
</protein>
<dbReference type="EMBL" id="AZEB01000014">
    <property type="protein sequence ID" value="KRL21557.1"/>
    <property type="molecule type" value="Genomic_DNA"/>
</dbReference>
<feature type="transmembrane region" description="Helical" evidence="1">
    <location>
        <begin position="208"/>
        <end position="233"/>
    </location>
</feature>
<comment type="caution">
    <text evidence="2">The sequence shown here is derived from an EMBL/GenBank/DDBJ whole genome shotgun (WGS) entry which is preliminary data.</text>
</comment>
<feature type="transmembrane region" description="Helical" evidence="1">
    <location>
        <begin position="99"/>
        <end position="125"/>
    </location>
</feature>
<proteinExistence type="predicted"/>
<reference evidence="2 3" key="1">
    <citation type="journal article" date="2015" name="Genome Announc.">
        <title>Expanding the biotechnology potential of lactobacilli through comparative genomics of 213 strains and associated genera.</title>
        <authorList>
            <person name="Sun Z."/>
            <person name="Harris H.M."/>
            <person name="McCann A."/>
            <person name="Guo C."/>
            <person name="Argimon S."/>
            <person name="Zhang W."/>
            <person name="Yang X."/>
            <person name="Jeffery I.B."/>
            <person name="Cooney J.C."/>
            <person name="Kagawa T.F."/>
            <person name="Liu W."/>
            <person name="Song Y."/>
            <person name="Salvetti E."/>
            <person name="Wrobel A."/>
            <person name="Rasinkangas P."/>
            <person name="Parkhill J."/>
            <person name="Rea M.C."/>
            <person name="O'Sullivan O."/>
            <person name="Ritari J."/>
            <person name="Douillard F.P."/>
            <person name="Paul Ross R."/>
            <person name="Yang R."/>
            <person name="Briner A.E."/>
            <person name="Felis G.E."/>
            <person name="de Vos W.M."/>
            <person name="Barrangou R."/>
            <person name="Klaenhammer T.R."/>
            <person name="Caufield P.W."/>
            <person name="Cui Y."/>
            <person name="Zhang H."/>
            <person name="O'Toole P.W."/>
        </authorList>
    </citation>
    <scope>NUCLEOTIDE SEQUENCE [LARGE SCALE GENOMIC DNA]</scope>
    <source>
        <strain evidence="2 3">DSM 19906</strain>
    </source>
</reference>
<gene>
    <name evidence="2" type="ORF">FC98_GL000733</name>
</gene>
<dbReference type="AlphaFoldDB" id="A0A0R1NV28"/>
<dbReference type="Proteomes" id="UP000051439">
    <property type="component" value="Unassembled WGS sequence"/>
</dbReference>
<keyword evidence="1" id="KW-0812">Transmembrane</keyword>
<evidence type="ECO:0000313" key="2">
    <source>
        <dbReference type="EMBL" id="KRL21557.1"/>
    </source>
</evidence>
<dbReference type="PATRIC" id="fig|1423766.4.peg.751"/>
<evidence type="ECO:0000313" key="3">
    <source>
        <dbReference type="Proteomes" id="UP000051439"/>
    </source>
</evidence>
<feature type="transmembrane region" description="Helical" evidence="1">
    <location>
        <begin position="137"/>
        <end position="158"/>
    </location>
</feature>
<evidence type="ECO:0000256" key="1">
    <source>
        <dbReference type="SAM" id="Phobius"/>
    </source>
</evidence>
<dbReference type="RefSeq" id="WP_056949444.1">
    <property type="nucleotide sequence ID" value="NZ_AZEB01000014.1"/>
</dbReference>
<keyword evidence="1" id="KW-1133">Transmembrane helix</keyword>
<accession>A0A0R1NV28</accession>
<feature type="transmembrane region" description="Helical" evidence="1">
    <location>
        <begin position="12"/>
        <end position="33"/>
    </location>
</feature>
<keyword evidence="3" id="KW-1185">Reference proteome</keyword>
<feature type="transmembrane region" description="Helical" evidence="1">
    <location>
        <begin position="165"/>
        <end position="188"/>
    </location>
</feature>
<keyword evidence="1" id="KW-0472">Membrane</keyword>